<feature type="domain" description="BON" evidence="3">
    <location>
        <begin position="124"/>
        <end position="189"/>
    </location>
</feature>
<evidence type="ECO:0000256" key="1">
    <source>
        <dbReference type="ARBA" id="ARBA00022729"/>
    </source>
</evidence>
<dbReference type="RefSeq" id="WP_119532459.1">
    <property type="nucleotide sequence ID" value="NZ_JBHSSP010000001.1"/>
</dbReference>
<dbReference type="Pfam" id="PF04972">
    <property type="entry name" value="BON"/>
    <property type="match status" value="2"/>
</dbReference>
<feature type="signal peptide" evidence="2">
    <location>
        <begin position="1"/>
        <end position="20"/>
    </location>
</feature>
<keyword evidence="1 2" id="KW-0732">Signal</keyword>
<dbReference type="InterPro" id="IPR007055">
    <property type="entry name" value="BON_dom"/>
</dbReference>
<sequence>MFKKLLSSVALIALAASLVACTNNSSSSTSSSSSGSSVQAKLSDTALESNINESIENAYPSNRFPHRVTAVVWEGKTLLIGQALSQELADNIYKVVTQVYGVDQILNQIEVNTRFNPTISSNITDSAITAQVKSRLALTKGIPSTKIKVITQNGVVFLLSKATSEQTETAARVAAIVSGVSAVKIVTLN</sequence>
<dbReference type="InterPro" id="IPR051686">
    <property type="entry name" value="Lipoprotein_DolP"/>
</dbReference>
<protein>
    <recommendedName>
        <fullName evidence="3">BON domain-containing protein</fullName>
    </recommendedName>
</protein>
<proteinExistence type="predicted"/>
<organism evidence="4 5">
    <name type="scientific">Psittacicella hinzii</name>
    <dbReference type="NCBI Taxonomy" id="2028575"/>
    <lineage>
        <taxon>Bacteria</taxon>
        <taxon>Pseudomonadati</taxon>
        <taxon>Pseudomonadota</taxon>
        <taxon>Gammaproteobacteria</taxon>
        <taxon>Pasteurellales</taxon>
        <taxon>Psittacicellaceae</taxon>
        <taxon>Psittacicella</taxon>
    </lineage>
</organism>
<evidence type="ECO:0000256" key="2">
    <source>
        <dbReference type="SAM" id="SignalP"/>
    </source>
</evidence>
<dbReference type="EMBL" id="NRJG01000158">
    <property type="protein sequence ID" value="RIY34993.1"/>
    <property type="molecule type" value="Genomic_DNA"/>
</dbReference>
<dbReference type="AlphaFoldDB" id="A0A3A1Y9K6"/>
<dbReference type="Proteomes" id="UP000265916">
    <property type="component" value="Unassembled WGS sequence"/>
</dbReference>
<comment type="caution">
    <text evidence="4">The sequence shown here is derived from an EMBL/GenBank/DDBJ whole genome shotgun (WGS) entry which is preliminary data.</text>
</comment>
<dbReference type="PANTHER" id="PTHR34606">
    <property type="entry name" value="BON DOMAIN-CONTAINING PROTEIN"/>
    <property type="match status" value="1"/>
</dbReference>
<evidence type="ECO:0000313" key="5">
    <source>
        <dbReference type="Proteomes" id="UP000265916"/>
    </source>
</evidence>
<evidence type="ECO:0000313" key="4">
    <source>
        <dbReference type="EMBL" id="RIY34993.1"/>
    </source>
</evidence>
<reference evidence="4 5" key="1">
    <citation type="submission" date="2017-08" db="EMBL/GenBank/DDBJ databases">
        <title>Reclassification of Bisgaard taxon 37 and 44.</title>
        <authorList>
            <person name="Christensen H."/>
        </authorList>
    </citation>
    <scope>NUCLEOTIDE SEQUENCE [LARGE SCALE GENOMIC DNA]</scope>
    <source>
        <strain evidence="4 5">111</strain>
    </source>
</reference>
<accession>A0A3A1Y9K6</accession>
<dbReference type="PANTHER" id="PTHR34606:SF4">
    <property type="entry name" value="OUTER MEMBRANE LIPOPROTEIN DOLP"/>
    <property type="match status" value="1"/>
</dbReference>
<feature type="chain" id="PRO_5017232201" description="BON domain-containing protein" evidence="2">
    <location>
        <begin position="21"/>
        <end position="189"/>
    </location>
</feature>
<dbReference type="PROSITE" id="PS51257">
    <property type="entry name" value="PROKAR_LIPOPROTEIN"/>
    <property type="match status" value="1"/>
</dbReference>
<dbReference type="SMART" id="SM00749">
    <property type="entry name" value="BON"/>
    <property type="match status" value="1"/>
</dbReference>
<name>A0A3A1Y9K6_9GAMM</name>
<feature type="domain" description="BON" evidence="3">
    <location>
        <begin position="43"/>
        <end position="113"/>
    </location>
</feature>
<dbReference type="InterPro" id="IPR014004">
    <property type="entry name" value="Transpt-assoc_nodulatn_dom_bac"/>
</dbReference>
<evidence type="ECO:0000259" key="3">
    <source>
        <dbReference type="PROSITE" id="PS50914"/>
    </source>
</evidence>
<dbReference type="PROSITE" id="PS50914">
    <property type="entry name" value="BON"/>
    <property type="match status" value="2"/>
</dbReference>
<gene>
    <name evidence="4" type="ORF">CKF58_07270</name>
</gene>
<dbReference type="OrthoDB" id="9783990at2"/>
<keyword evidence="5" id="KW-1185">Reference proteome</keyword>